<dbReference type="AlphaFoldDB" id="A0A1F8B458"/>
<dbReference type="Proteomes" id="UP000177501">
    <property type="component" value="Unassembled WGS sequence"/>
</dbReference>
<reference evidence="2 3" key="1">
    <citation type="journal article" date="2016" name="Nat. Commun.">
        <title>Thousands of microbial genomes shed light on interconnected biogeochemical processes in an aquifer system.</title>
        <authorList>
            <person name="Anantharaman K."/>
            <person name="Brown C.T."/>
            <person name="Hug L.A."/>
            <person name="Sharon I."/>
            <person name="Castelle C.J."/>
            <person name="Probst A.J."/>
            <person name="Thomas B.C."/>
            <person name="Singh A."/>
            <person name="Wilkins M.J."/>
            <person name="Karaoz U."/>
            <person name="Brodie E.L."/>
            <person name="Williams K.H."/>
            <person name="Hubbard S.S."/>
            <person name="Banfield J.F."/>
        </authorList>
    </citation>
    <scope>NUCLEOTIDE SEQUENCE [LARGE SCALE GENOMIC DNA]</scope>
</reference>
<evidence type="ECO:0000313" key="3">
    <source>
        <dbReference type="Proteomes" id="UP000177501"/>
    </source>
</evidence>
<dbReference type="STRING" id="1802514.A2955_03420"/>
<dbReference type="InterPro" id="IPR036771">
    <property type="entry name" value="ATPsynth_dsu/esu_N"/>
</dbReference>
<dbReference type="EMBL" id="MGHA01000040">
    <property type="protein sequence ID" value="OGM58814.1"/>
    <property type="molecule type" value="Genomic_DNA"/>
</dbReference>
<dbReference type="Gene3D" id="2.60.15.10">
    <property type="entry name" value="F0F1 ATP synthase delta/epsilon subunit, N-terminal"/>
    <property type="match status" value="1"/>
</dbReference>
<keyword evidence="1" id="KW-0066">ATP synthesis</keyword>
<protein>
    <submittedName>
        <fullName evidence="2">Uncharacterized protein</fullName>
    </submittedName>
</protein>
<comment type="caution">
    <text evidence="2">The sequence shown here is derived from an EMBL/GenBank/DDBJ whole genome shotgun (WGS) entry which is preliminary data.</text>
</comment>
<dbReference type="GO" id="GO:0045259">
    <property type="term" value="C:proton-transporting ATP synthase complex"/>
    <property type="evidence" value="ECO:0007669"/>
    <property type="project" value="UniProtKB-KW"/>
</dbReference>
<evidence type="ECO:0000256" key="1">
    <source>
        <dbReference type="ARBA" id="ARBA00023196"/>
    </source>
</evidence>
<keyword evidence="1" id="KW-0139">CF(1)</keyword>
<sequence>MKKKKNEQINVTLFWPPGAGRSGYKGPAFAVSSENSLGKFDILPEHTNFISLIFNKLSILTLGKRKIDLQFKRGVLEVSEDNVKIFLGV</sequence>
<evidence type="ECO:0000313" key="2">
    <source>
        <dbReference type="EMBL" id="OGM58814.1"/>
    </source>
</evidence>
<accession>A0A1F8B458</accession>
<gene>
    <name evidence="2" type="ORF">A2955_03420</name>
</gene>
<dbReference type="SUPFAM" id="SSF51344">
    <property type="entry name" value="Epsilon subunit of F1F0-ATP synthase N-terminal domain"/>
    <property type="match status" value="1"/>
</dbReference>
<proteinExistence type="predicted"/>
<name>A0A1F8B458_9BACT</name>
<organism evidence="2 3">
    <name type="scientific">Candidatus Woesebacteria bacterium RIFCSPLOWO2_01_FULL_37_19</name>
    <dbReference type="NCBI Taxonomy" id="1802514"/>
    <lineage>
        <taxon>Bacteria</taxon>
        <taxon>Candidatus Woeseibacteriota</taxon>
    </lineage>
</organism>